<sequence>MELSARTILFLRLQDQEIWLPGFGQYHLTHLDHDIFTILLGDEEGGWKAATLTTREVCMLKCVQDITNKPEWWQKINGPEIADRGATEAVDMPWSEYREHAGFTMAMAVASNNELTKKTEIYQETGLIPVMDYSMCAIKSDKLVP</sequence>
<accession>A0A8H4UEW3</accession>
<dbReference type="OrthoDB" id="415532at2759"/>
<gene>
    <name evidence="2" type="ORF">FZEAL_8042</name>
</gene>
<name>A0A8H4UEW3_9HYPO</name>
<reference evidence="2" key="2">
    <citation type="submission" date="2020-05" db="EMBL/GenBank/DDBJ databases">
        <authorList>
            <person name="Kim H.-S."/>
            <person name="Proctor R.H."/>
            <person name="Brown D.W."/>
        </authorList>
    </citation>
    <scope>NUCLEOTIDE SEQUENCE</scope>
    <source>
        <strain evidence="2">NRRL 22465</strain>
    </source>
</reference>
<evidence type="ECO:0000313" key="2">
    <source>
        <dbReference type="EMBL" id="KAF4975127.1"/>
    </source>
</evidence>
<keyword evidence="3" id="KW-1185">Reference proteome</keyword>
<protein>
    <recommendedName>
        <fullName evidence="1">DUF4246 domain-containing protein</fullName>
    </recommendedName>
</protein>
<evidence type="ECO:0000313" key="3">
    <source>
        <dbReference type="Proteomes" id="UP000635477"/>
    </source>
</evidence>
<dbReference type="InterPro" id="IPR049207">
    <property type="entry name" value="DUF4246_N"/>
</dbReference>
<dbReference type="EMBL" id="JABEYC010000673">
    <property type="protein sequence ID" value="KAF4975127.1"/>
    <property type="molecule type" value="Genomic_DNA"/>
</dbReference>
<comment type="caution">
    <text evidence="2">The sequence shown here is derived from an EMBL/GenBank/DDBJ whole genome shotgun (WGS) entry which is preliminary data.</text>
</comment>
<proteinExistence type="predicted"/>
<evidence type="ECO:0000259" key="1">
    <source>
        <dbReference type="Pfam" id="PF21666"/>
    </source>
</evidence>
<feature type="domain" description="DUF4246" evidence="1">
    <location>
        <begin position="20"/>
        <end position="83"/>
    </location>
</feature>
<dbReference type="Pfam" id="PF21666">
    <property type="entry name" value="DUF4246_N"/>
    <property type="match status" value="1"/>
</dbReference>
<dbReference type="AlphaFoldDB" id="A0A8H4UEW3"/>
<organism evidence="2 3">
    <name type="scientific">Fusarium zealandicum</name>
    <dbReference type="NCBI Taxonomy" id="1053134"/>
    <lineage>
        <taxon>Eukaryota</taxon>
        <taxon>Fungi</taxon>
        <taxon>Dikarya</taxon>
        <taxon>Ascomycota</taxon>
        <taxon>Pezizomycotina</taxon>
        <taxon>Sordariomycetes</taxon>
        <taxon>Hypocreomycetidae</taxon>
        <taxon>Hypocreales</taxon>
        <taxon>Nectriaceae</taxon>
        <taxon>Fusarium</taxon>
        <taxon>Fusarium staphyleae species complex</taxon>
    </lineage>
</organism>
<dbReference type="Proteomes" id="UP000635477">
    <property type="component" value="Unassembled WGS sequence"/>
</dbReference>
<reference evidence="2" key="1">
    <citation type="journal article" date="2020" name="BMC Genomics">
        <title>Correction to: Identification and distribution of gene clusters required for synthesis of sphingolipid metabolism inhibitors in diverse species of the filamentous fungus Fusarium.</title>
        <authorList>
            <person name="Kim H.S."/>
            <person name="Lohmar J.M."/>
            <person name="Busman M."/>
            <person name="Brown D.W."/>
            <person name="Naumann T.A."/>
            <person name="Divon H.H."/>
            <person name="Lysoe E."/>
            <person name="Uhlig S."/>
            <person name="Proctor R.H."/>
        </authorList>
    </citation>
    <scope>NUCLEOTIDE SEQUENCE</scope>
    <source>
        <strain evidence="2">NRRL 22465</strain>
    </source>
</reference>